<proteinExistence type="inferred from homology"/>
<protein>
    <submittedName>
        <fullName evidence="12">DEAD/DEAH box helicase</fullName>
    </submittedName>
</protein>
<dbReference type="SMART" id="SM00487">
    <property type="entry name" value="DEXDc"/>
    <property type="match status" value="1"/>
</dbReference>
<dbReference type="InterPro" id="IPR014014">
    <property type="entry name" value="RNA_helicase_DEAD_Q_motif"/>
</dbReference>
<name>A0ABS2WTX1_9BACT</name>
<organism evidence="12 13">
    <name type="scientific">Sulfurospirillum tamanense</name>
    <dbReference type="NCBI Taxonomy" id="2813362"/>
    <lineage>
        <taxon>Bacteria</taxon>
        <taxon>Pseudomonadati</taxon>
        <taxon>Campylobacterota</taxon>
        <taxon>Epsilonproteobacteria</taxon>
        <taxon>Campylobacterales</taxon>
        <taxon>Sulfurospirillaceae</taxon>
        <taxon>Sulfurospirillum</taxon>
    </lineage>
</organism>
<dbReference type="InterPro" id="IPR027417">
    <property type="entry name" value="P-loop_NTPase"/>
</dbReference>
<dbReference type="InterPro" id="IPR001650">
    <property type="entry name" value="Helicase_C-like"/>
</dbReference>
<evidence type="ECO:0000256" key="5">
    <source>
        <dbReference type="ARBA" id="ARBA00038437"/>
    </source>
</evidence>
<dbReference type="SUPFAM" id="SSF52540">
    <property type="entry name" value="P-loop containing nucleoside triphosphate hydrolases"/>
    <property type="match status" value="1"/>
</dbReference>
<evidence type="ECO:0000259" key="10">
    <source>
        <dbReference type="PROSITE" id="PS51194"/>
    </source>
</evidence>
<evidence type="ECO:0000256" key="6">
    <source>
        <dbReference type="PROSITE-ProRule" id="PRU00552"/>
    </source>
</evidence>
<dbReference type="InterPro" id="IPR011545">
    <property type="entry name" value="DEAD/DEAH_box_helicase_dom"/>
</dbReference>
<evidence type="ECO:0000256" key="8">
    <source>
        <dbReference type="SAM" id="MobiDB-lite"/>
    </source>
</evidence>
<dbReference type="CDD" id="cd18787">
    <property type="entry name" value="SF2_C_DEAD"/>
    <property type="match status" value="1"/>
</dbReference>
<dbReference type="InterPro" id="IPR050079">
    <property type="entry name" value="DEAD_box_RNA_helicase"/>
</dbReference>
<feature type="domain" description="Helicase ATP-binding" evidence="9">
    <location>
        <begin position="32"/>
        <end position="206"/>
    </location>
</feature>
<evidence type="ECO:0000259" key="11">
    <source>
        <dbReference type="PROSITE" id="PS51195"/>
    </source>
</evidence>
<evidence type="ECO:0000313" key="13">
    <source>
        <dbReference type="Proteomes" id="UP000703590"/>
    </source>
</evidence>
<dbReference type="Gene3D" id="3.40.50.300">
    <property type="entry name" value="P-loop containing nucleotide triphosphate hydrolases"/>
    <property type="match status" value="2"/>
</dbReference>
<evidence type="ECO:0000256" key="2">
    <source>
        <dbReference type="ARBA" id="ARBA00022801"/>
    </source>
</evidence>
<dbReference type="PROSITE" id="PS51194">
    <property type="entry name" value="HELICASE_CTER"/>
    <property type="match status" value="1"/>
</dbReference>
<evidence type="ECO:0000256" key="3">
    <source>
        <dbReference type="ARBA" id="ARBA00022806"/>
    </source>
</evidence>
<sequence length="407" mass="44488">MPFSTLGLSPLFNASLLENGFTTPTPIQHKVIPLVLENKDIIALAQTGSGKTASFVLPLLHTLSNAPKTRAPNILVLTPTRELAVQVAQAFSLFGSALSQPPRVVSIIGGEGLGEQMRLVQQGCDVVVATPGRLLEILQKGQISLYHVKTLVLDEADKMLSLGFSEALESLLHALPSARQNLLFSASYPPSMETLARTISDNFLWVNQESAPTVQELIQRAIKVDAHNRGPLLRHLLSTHKWAQVLVFMSNKRAADNIAAKFHKHGFNTTSFHGNLSQEERVQTLEAFKTHKVALLFATDIAARGLDIKGIECVVNFDLPRSTEDYIHRVGRTARAGRGGESITFVTPENHAHFALIQKRCHTSMALESISGFESTTPCALPPKGQAPVKGKRKSKKDKLREKAQEA</sequence>
<reference evidence="12 13" key="3">
    <citation type="submission" date="2021-02" db="EMBL/GenBank/DDBJ databases">
        <authorList>
            <person name="Merkel A.Y."/>
        </authorList>
    </citation>
    <scope>NUCLEOTIDE SEQUENCE [LARGE SCALE GENOMIC DNA]</scope>
    <source>
        <strain evidence="12 13">T05b</strain>
    </source>
</reference>
<evidence type="ECO:0000256" key="1">
    <source>
        <dbReference type="ARBA" id="ARBA00022741"/>
    </source>
</evidence>
<dbReference type="PROSITE" id="PS51192">
    <property type="entry name" value="HELICASE_ATP_BIND_1"/>
    <property type="match status" value="1"/>
</dbReference>
<evidence type="ECO:0000313" key="12">
    <source>
        <dbReference type="EMBL" id="MBN2965103.1"/>
    </source>
</evidence>
<dbReference type="CDD" id="cd00268">
    <property type="entry name" value="DEADc"/>
    <property type="match status" value="1"/>
</dbReference>
<keyword evidence="13" id="KW-1185">Reference proteome</keyword>
<feature type="domain" description="DEAD-box RNA helicase Q" evidence="11">
    <location>
        <begin position="1"/>
        <end position="29"/>
    </location>
</feature>
<dbReference type="InterPro" id="IPR044742">
    <property type="entry name" value="DEAD/DEAH_RhlB"/>
</dbReference>
<dbReference type="Pfam" id="PF00271">
    <property type="entry name" value="Helicase_C"/>
    <property type="match status" value="1"/>
</dbReference>
<keyword evidence="2 7" id="KW-0378">Hydrolase</keyword>
<dbReference type="PROSITE" id="PS00039">
    <property type="entry name" value="DEAD_ATP_HELICASE"/>
    <property type="match status" value="1"/>
</dbReference>
<dbReference type="PANTHER" id="PTHR47959:SF13">
    <property type="entry name" value="ATP-DEPENDENT RNA HELICASE RHLE"/>
    <property type="match status" value="1"/>
</dbReference>
<reference evidence="13" key="1">
    <citation type="submission" date="2021-02" db="EMBL/GenBank/DDBJ databases">
        <title>Sulfurospirillum tamanensis sp. nov.</title>
        <authorList>
            <person name="Merkel A.Y."/>
        </authorList>
    </citation>
    <scope>NUCLEOTIDE SEQUENCE [LARGE SCALE GENOMIC DNA]</scope>
    <source>
        <strain evidence="13">T05b</strain>
    </source>
</reference>
<comment type="similarity">
    <text evidence="5 7">Belongs to the DEAD box helicase family.</text>
</comment>
<dbReference type="Proteomes" id="UP000703590">
    <property type="component" value="Unassembled WGS sequence"/>
</dbReference>
<feature type="region of interest" description="Disordered" evidence="8">
    <location>
        <begin position="374"/>
        <end position="407"/>
    </location>
</feature>
<dbReference type="Pfam" id="PF00270">
    <property type="entry name" value="DEAD"/>
    <property type="match status" value="1"/>
</dbReference>
<feature type="short sequence motif" description="Q motif" evidence="6">
    <location>
        <begin position="1"/>
        <end position="29"/>
    </location>
</feature>
<comment type="caution">
    <text evidence="12">The sequence shown here is derived from an EMBL/GenBank/DDBJ whole genome shotgun (WGS) entry which is preliminary data.</text>
</comment>
<keyword evidence="1 7" id="KW-0547">Nucleotide-binding</keyword>
<dbReference type="PANTHER" id="PTHR47959">
    <property type="entry name" value="ATP-DEPENDENT RNA HELICASE RHLE-RELATED"/>
    <property type="match status" value="1"/>
</dbReference>
<accession>A0ABS2WTX1</accession>
<dbReference type="EMBL" id="JAFHKK010000024">
    <property type="protein sequence ID" value="MBN2965103.1"/>
    <property type="molecule type" value="Genomic_DNA"/>
</dbReference>
<dbReference type="SMART" id="SM00490">
    <property type="entry name" value="HELICc"/>
    <property type="match status" value="1"/>
</dbReference>
<dbReference type="GO" id="GO:0004386">
    <property type="term" value="F:helicase activity"/>
    <property type="evidence" value="ECO:0007669"/>
    <property type="project" value="UniProtKB-KW"/>
</dbReference>
<dbReference type="RefSeq" id="WP_205459651.1">
    <property type="nucleotide sequence ID" value="NZ_JAFHKK010000024.1"/>
</dbReference>
<evidence type="ECO:0000256" key="7">
    <source>
        <dbReference type="RuleBase" id="RU000492"/>
    </source>
</evidence>
<dbReference type="InterPro" id="IPR014001">
    <property type="entry name" value="Helicase_ATP-bd"/>
</dbReference>
<dbReference type="InterPro" id="IPR000629">
    <property type="entry name" value="RNA-helicase_DEAD-box_CS"/>
</dbReference>
<dbReference type="PROSITE" id="PS51195">
    <property type="entry name" value="Q_MOTIF"/>
    <property type="match status" value="1"/>
</dbReference>
<feature type="domain" description="Helicase C-terminal" evidence="10">
    <location>
        <begin position="231"/>
        <end position="381"/>
    </location>
</feature>
<evidence type="ECO:0000256" key="4">
    <source>
        <dbReference type="ARBA" id="ARBA00022840"/>
    </source>
</evidence>
<reference evidence="12 13" key="2">
    <citation type="submission" date="2021-02" db="EMBL/GenBank/DDBJ databases">
        <title>Sulfurospirillum tamanensis sp. nov.</title>
        <authorList>
            <person name="Frolova A."/>
            <person name="Merkel A."/>
            <person name="Slobodkin A."/>
        </authorList>
    </citation>
    <scope>NUCLEOTIDE SEQUENCE [LARGE SCALE GENOMIC DNA]</scope>
    <source>
        <strain evidence="12 13">T05b</strain>
    </source>
</reference>
<keyword evidence="4 7" id="KW-0067">ATP-binding</keyword>
<evidence type="ECO:0000259" key="9">
    <source>
        <dbReference type="PROSITE" id="PS51192"/>
    </source>
</evidence>
<keyword evidence="3 7" id="KW-0347">Helicase</keyword>
<gene>
    <name evidence="12" type="ORF">JWV37_09945</name>
</gene>